<protein>
    <submittedName>
        <fullName evidence="2">Tetratricopeptide repeat protein</fullName>
    </submittedName>
</protein>
<accession>A0A552QAY5</accession>
<dbReference type="PROSITE" id="PS50005">
    <property type="entry name" value="TPR"/>
    <property type="match status" value="1"/>
</dbReference>
<keyword evidence="1" id="KW-0802">TPR repeat</keyword>
<dbReference type="Proteomes" id="UP000317165">
    <property type="component" value="Unassembled WGS sequence"/>
</dbReference>
<sequence length="134" mass="15097">MRNVGYNEAINSYQKALSEDKQFWPALHNIGLIRYEQGDTKAALKAWNEAVSIDNKHPEPQLAIAVALFKQGNKNQAIKLGQAALALDNRYGKITFLEENLWGKTLLQDTQLFFALPQIQSIIKDSSPTSFPHE</sequence>
<dbReference type="InterPro" id="IPR019734">
    <property type="entry name" value="TPR_rpt"/>
</dbReference>
<dbReference type="SMART" id="SM00028">
    <property type="entry name" value="TPR"/>
    <property type="match status" value="2"/>
</dbReference>
<dbReference type="EMBL" id="SFAC01000014">
    <property type="protein sequence ID" value="TRV66367.1"/>
    <property type="molecule type" value="Genomic_DNA"/>
</dbReference>
<dbReference type="SUPFAM" id="SSF48452">
    <property type="entry name" value="TPR-like"/>
    <property type="match status" value="1"/>
</dbReference>
<gene>
    <name evidence="2" type="ORF">EWV53_00885</name>
</gene>
<dbReference type="InterPro" id="IPR011990">
    <property type="entry name" value="TPR-like_helical_dom_sf"/>
</dbReference>
<name>A0A552QAY5_9CHRO</name>
<evidence type="ECO:0000256" key="1">
    <source>
        <dbReference type="PROSITE-ProRule" id="PRU00339"/>
    </source>
</evidence>
<dbReference type="AlphaFoldDB" id="A0A552QAY5"/>
<feature type="repeat" description="TPR" evidence="1">
    <location>
        <begin position="24"/>
        <end position="57"/>
    </location>
</feature>
<dbReference type="Gene3D" id="1.25.40.10">
    <property type="entry name" value="Tetratricopeptide repeat domain"/>
    <property type="match status" value="1"/>
</dbReference>
<comment type="caution">
    <text evidence="2">The sequence shown here is derived from an EMBL/GenBank/DDBJ whole genome shotgun (WGS) entry which is preliminary data.</text>
</comment>
<proteinExistence type="predicted"/>
<evidence type="ECO:0000313" key="3">
    <source>
        <dbReference type="Proteomes" id="UP000317165"/>
    </source>
</evidence>
<dbReference type="Pfam" id="PF13414">
    <property type="entry name" value="TPR_11"/>
    <property type="match status" value="1"/>
</dbReference>
<evidence type="ECO:0000313" key="2">
    <source>
        <dbReference type="EMBL" id="TRV66367.1"/>
    </source>
</evidence>
<reference evidence="2 3" key="1">
    <citation type="submission" date="2019-01" db="EMBL/GenBank/DDBJ databases">
        <title>Coherence of Microcystis species and biogeography revealed through population genomics.</title>
        <authorList>
            <person name="Perez-Carrascal O.M."/>
            <person name="Terrat Y."/>
            <person name="Giani A."/>
            <person name="Fortin N."/>
            <person name="Tromas N."/>
            <person name="Shapiro B.J."/>
        </authorList>
    </citation>
    <scope>NUCLEOTIDE SEQUENCE [LARGE SCALE GENOMIC DNA]</scope>
    <source>
        <strain evidence="2">Mp_MB_F_20051200_S9</strain>
    </source>
</reference>
<organism evidence="2 3">
    <name type="scientific">Microcystis panniformis Mp_MB_F_20051200_S9</name>
    <dbReference type="NCBI Taxonomy" id="2486223"/>
    <lineage>
        <taxon>Bacteria</taxon>
        <taxon>Bacillati</taxon>
        <taxon>Cyanobacteriota</taxon>
        <taxon>Cyanophyceae</taxon>
        <taxon>Oscillatoriophycideae</taxon>
        <taxon>Chroococcales</taxon>
        <taxon>Microcystaceae</taxon>
        <taxon>Microcystis</taxon>
    </lineage>
</organism>